<evidence type="ECO:0000313" key="4">
    <source>
        <dbReference type="Proteomes" id="UP001275315"/>
    </source>
</evidence>
<feature type="domain" description="MaoC-like" evidence="2">
    <location>
        <begin position="31"/>
        <end position="120"/>
    </location>
</feature>
<keyword evidence="4" id="KW-1185">Reference proteome</keyword>
<dbReference type="InterPro" id="IPR052342">
    <property type="entry name" value="MCH/BMMD"/>
</dbReference>
<dbReference type="Pfam" id="PF01575">
    <property type="entry name" value="MaoC_dehydratas"/>
    <property type="match status" value="1"/>
</dbReference>
<sequence length="163" mass="18367">MRSDVMIGKKRNLGKKIEELKIGDTYVSTYIVEDKDLLLYLGLTNDANPLYIQHDYASQTPYKQPIVPSVMLFGMISSVISMYLPGPGSHILRHNMVFPKPVYHQDEIKFTVEVIAIDSEKHIVTLSAICFASNGEKVMEGKLEVSPPYKPNSLTAQSLKNFF</sequence>
<dbReference type="EMBL" id="JAWDIQ010000001">
    <property type="protein sequence ID" value="MDY0408650.1"/>
    <property type="molecule type" value="Genomic_DNA"/>
</dbReference>
<organism evidence="3 4">
    <name type="scientific">Paracerasibacillus soli</name>
    <dbReference type="NCBI Taxonomy" id="480284"/>
    <lineage>
        <taxon>Bacteria</taxon>
        <taxon>Bacillati</taxon>
        <taxon>Bacillota</taxon>
        <taxon>Bacilli</taxon>
        <taxon>Bacillales</taxon>
        <taxon>Bacillaceae</taxon>
        <taxon>Paracerasibacillus</taxon>
    </lineage>
</organism>
<evidence type="ECO:0000259" key="2">
    <source>
        <dbReference type="Pfam" id="PF01575"/>
    </source>
</evidence>
<evidence type="ECO:0000256" key="1">
    <source>
        <dbReference type="SAM" id="Phobius"/>
    </source>
</evidence>
<keyword evidence="1" id="KW-0472">Membrane</keyword>
<keyword evidence="1" id="KW-0812">Transmembrane</keyword>
<keyword evidence="1" id="KW-1133">Transmembrane helix</keyword>
<comment type="caution">
    <text evidence="3">The sequence shown here is derived from an EMBL/GenBank/DDBJ whole genome shotgun (WGS) entry which is preliminary data.</text>
</comment>
<dbReference type="Gene3D" id="3.10.129.10">
    <property type="entry name" value="Hotdog Thioesterase"/>
    <property type="match status" value="1"/>
</dbReference>
<dbReference type="Proteomes" id="UP001275315">
    <property type="component" value="Unassembled WGS sequence"/>
</dbReference>
<accession>A0ABU5CR04</accession>
<dbReference type="SUPFAM" id="SSF54637">
    <property type="entry name" value="Thioesterase/thiol ester dehydrase-isomerase"/>
    <property type="match status" value="1"/>
</dbReference>
<gene>
    <name evidence="3" type="ORF">RWD45_08875</name>
</gene>
<dbReference type="InterPro" id="IPR002539">
    <property type="entry name" value="MaoC-like_dom"/>
</dbReference>
<reference evidence="3 4" key="1">
    <citation type="submission" date="2023-10" db="EMBL/GenBank/DDBJ databases">
        <title>Virgibacillus soli CC-YMP-6 genome.</title>
        <authorList>
            <person name="Miliotis G."/>
            <person name="Sengupta P."/>
            <person name="Hameed A."/>
            <person name="Chuvochina M."/>
            <person name="Mcdonagh F."/>
            <person name="Simpson A.C."/>
            <person name="Singh N.K."/>
            <person name="Rekha P.D."/>
            <person name="Raman K."/>
            <person name="Hugenholtz P."/>
            <person name="Venkateswaran K."/>
        </authorList>
    </citation>
    <scope>NUCLEOTIDE SEQUENCE [LARGE SCALE GENOMIC DNA]</scope>
    <source>
        <strain evidence="3 4">CC-YMP-6</strain>
    </source>
</reference>
<evidence type="ECO:0000313" key="3">
    <source>
        <dbReference type="EMBL" id="MDY0408650.1"/>
    </source>
</evidence>
<feature type="transmembrane region" description="Helical" evidence="1">
    <location>
        <begin position="66"/>
        <end position="86"/>
    </location>
</feature>
<dbReference type="InterPro" id="IPR029069">
    <property type="entry name" value="HotDog_dom_sf"/>
</dbReference>
<dbReference type="PANTHER" id="PTHR43664">
    <property type="entry name" value="MONOAMINE OXIDASE-RELATED"/>
    <property type="match status" value="1"/>
</dbReference>
<dbReference type="PANTHER" id="PTHR43664:SF1">
    <property type="entry name" value="BETA-METHYLMALYL-COA DEHYDRATASE"/>
    <property type="match status" value="1"/>
</dbReference>
<protein>
    <submittedName>
        <fullName evidence="3">MaoC/PaaZ C-terminal domain-containing protein</fullName>
    </submittedName>
</protein>
<name>A0ABU5CR04_9BACI</name>
<dbReference type="RefSeq" id="WP_320379365.1">
    <property type="nucleotide sequence ID" value="NZ_JAWDIQ010000001.1"/>
</dbReference>
<proteinExistence type="predicted"/>